<evidence type="ECO:0000313" key="9">
    <source>
        <dbReference type="Proteomes" id="UP000014139"/>
    </source>
</evidence>
<protein>
    <recommendedName>
        <fullName evidence="7">GtrA/DPMS transmembrane domain-containing protein</fullName>
    </recommendedName>
</protein>
<evidence type="ECO:0000256" key="5">
    <source>
        <dbReference type="SAM" id="MobiDB-lite"/>
    </source>
</evidence>
<feature type="compositionally biased region" description="Low complexity" evidence="5">
    <location>
        <begin position="173"/>
        <end position="185"/>
    </location>
</feature>
<comment type="caution">
    <text evidence="8">The sequence shown here is derived from an EMBL/GenBank/DDBJ whole genome shotgun (WGS) entry which is preliminary data.</text>
</comment>
<dbReference type="EMBL" id="AOUO01000237">
    <property type="protein sequence ID" value="EOD67149.1"/>
    <property type="molecule type" value="Genomic_DNA"/>
</dbReference>
<accession>R1I9S3</accession>
<keyword evidence="4 6" id="KW-0472">Membrane</keyword>
<feature type="compositionally biased region" description="Gly residues" evidence="5">
    <location>
        <begin position="186"/>
        <end position="201"/>
    </location>
</feature>
<gene>
    <name evidence="8" type="ORF">H480_18052</name>
</gene>
<proteinExistence type="predicted"/>
<evidence type="ECO:0000256" key="1">
    <source>
        <dbReference type="ARBA" id="ARBA00004141"/>
    </source>
</evidence>
<dbReference type="eggNOG" id="COG2246">
    <property type="taxonomic scope" value="Bacteria"/>
</dbReference>
<dbReference type="AlphaFoldDB" id="R1I9S3"/>
<evidence type="ECO:0000256" key="4">
    <source>
        <dbReference type="ARBA" id="ARBA00023136"/>
    </source>
</evidence>
<feature type="transmembrane region" description="Helical" evidence="6">
    <location>
        <begin position="43"/>
        <end position="67"/>
    </location>
</feature>
<feature type="region of interest" description="Disordered" evidence="5">
    <location>
        <begin position="164"/>
        <end position="201"/>
    </location>
</feature>
<feature type="domain" description="GtrA/DPMS transmembrane" evidence="7">
    <location>
        <begin position="19"/>
        <end position="132"/>
    </location>
</feature>
<sequence length="201" mass="20605">MRFLPLGLSRIVAPTFLGFCLINGFTFGVDLGLLTVFHGVLGWPVWLAITLAYVCAFGLSFALNRTFNFHSHAAVGRQLVLYIVAIAVNYAAFLLGVGAGLTALGIEYHVSRVLAGACEGVFMYAVMRWVIFRDSGQGQVEGAGEPDLADGAFAGVEGADGAVGVPAGPPVEPEGGVVALGDPGDAAGGPVGPQARGGGRE</sequence>
<keyword evidence="9" id="KW-1185">Reference proteome</keyword>
<comment type="subcellular location">
    <subcellularLocation>
        <location evidence="1">Membrane</location>
        <topology evidence="1">Multi-pass membrane protein</topology>
    </subcellularLocation>
</comment>
<keyword evidence="2 6" id="KW-0812">Transmembrane</keyword>
<organism evidence="8 9">
    <name type="scientific">Amycolatopsis vancoresmycina DSM 44592</name>
    <dbReference type="NCBI Taxonomy" id="1292037"/>
    <lineage>
        <taxon>Bacteria</taxon>
        <taxon>Bacillati</taxon>
        <taxon>Actinomycetota</taxon>
        <taxon>Actinomycetes</taxon>
        <taxon>Pseudonocardiales</taxon>
        <taxon>Pseudonocardiaceae</taxon>
        <taxon>Amycolatopsis</taxon>
    </lineage>
</organism>
<feature type="transmembrane region" description="Helical" evidence="6">
    <location>
        <begin position="113"/>
        <end position="131"/>
    </location>
</feature>
<dbReference type="GO" id="GO:0016020">
    <property type="term" value="C:membrane"/>
    <property type="evidence" value="ECO:0007669"/>
    <property type="project" value="UniProtKB-SubCell"/>
</dbReference>
<evidence type="ECO:0000256" key="2">
    <source>
        <dbReference type="ARBA" id="ARBA00022692"/>
    </source>
</evidence>
<dbReference type="GO" id="GO:0000271">
    <property type="term" value="P:polysaccharide biosynthetic process"/>
    <property type="evidence" value="ECO:0007669"/>
    <property type="project" value="InterPro"/>
</dbReference>
<feature type="transmembrane region" description="Helical" evidence="6">
    <location>
        <begin position="79"/>
        <end position="101"/>
    </location>
</feature>
<dbReference type="Proteomes" id="UP000014139">
    <property type="component" value="Unassembled WGS sequence"/>
</dbReference>
<dbReference type="Pfam" id="PF04138">
    <property type="entry name" value="GtrA_DPMS_TM"/>
    <property type="match status" value="1"/>
</dbReference>
<feature type="transmembrane region" description="Helical" evidence="6">
    <location>
        <begin position="12"/>
        <end position="37"/>
    </location>
</feature>
<evidence type="ECO:0000256" key="3">
    <source>
        <dbReference type="ARBA" id="ARBA00022989"/>
    </source>
</evidence>
<evidence type="ECO:0000256" key="6">
    <source>
        <dbReference type="SAM" id="Phobius"/>
    </source>
</evidence>
<dbReference type="PATRIC" id="fig|1292037.4.peg.3444"/>
<name>R1I9S3_9PSEU</name>
<evidence type="ECO:0000259" key="7">
    <source>
        <dbReference type="Pfam" id="PF04138"/>
    </source>
</evidence>
<keyword evidence="3 6" id="KW-1133">Transmembrane helix</keyword>
<dbReference type="InterPro" id="IPR007267">
    <property type="entry name" value="GtrA_DPMS_TM"/>
</dbReference>
<evidence type="ECO:0000313" key="8">
    <source>
        <dbReference type="EMBL" id="EOD67149.1"/>
    </source>
</evidence>
<reference evidence="8 9" key="1">
    <citation type="submission" date="2013-02" db="EMBL/GenBank/DDBJ databases">
        <title>Draft genome sequence of Amycolatopsis vancoresmycina strain DSM 44592T.</title>
        <authorList>
            <person name="Kumar S."/>
            <person name="Kaur N."/>
            <person name="Kaur C."/>
            <person name="Raghava G.P.S."/>
            <person name="Mayilraj S."/>
        </authorList>
    </citation>
    <scope>NUCLEOTIDE SEQUENCE [LARGE SCALE GENOMIC DNA]</scope>
    <source>
        <strain evidence="8 9">DSM 44592</strain>
    </source>
</reference>